<dbReference type="GO" id="GO:0051537">
    <property type="term" value="F:2 iron, 2 sulfur cluster binding"/>
    <property type="evidence" value="ECO:0007669"/>
    <property type="project" value="UniProtKB-KW"/>
</dbReference>
<dbReference type="AlphaFoldDB" id="A0A7M1S397"/>
<feature type="binding site" evidence="9">
    <location>
        <position position="161"/>
    </location>
    <ligand>
        <name>[2Fe-2S] cluster</name>
        <dbReference type="ChEBI" id="CHEBI:190135"/>
    </ligand>
</feature>
<dbReference type="Gene3D" id="3.90.1010.10">
    <property type="match status" value="1"/>
</dbReference>
<evidence type="ECO:0000256" key="6">
    <source>
        <dbReference type="ARBA" id="ARBA00023231"/>
    </source>
</evidence>
<dbReference type="InterPro" id="IPR041854">
    <property type="entry name" value="BFD-like_2Fe2S-bd_dom_sf"/>
</dbReference>
<keyword evidence="6 8" id="KW-0535">Nitrogen fixation</keyword>
<name>A0A7M1S397_9BACT</name>
<evidence type="ECO:0000256" key="1">
    <source>
        <dbReference type="ARBA" id="ARBA00015278"/>
    </source>
</evidence>
<dbReference type="InterPro" id="IPR034904">
    <property type="entry name" value="FSCA_dom_sf"/>
</dbReference>
<feature type="binding site" evidence="9">
    <location>
        <position position="81"/>
    </location>
    <ligand>
        <name>Fe cation</name>
        <dbReference type="ChEBI" id="CHEBI:24875"/>
    </ligand>
</feature>
<dbReference type="GO" id="GO:0016226">
    <property type="term" value="P:iron-sulfur cluster assembly"/>
    <property type="evidence" value="ECO:0007669"/>
    <property type="project" value="InterPro"/>
</dbReference>
<feature type="domain" description="BFD-like [2Fe-2S]-binding" evidence="12">
    <location>
        <begin position="159"/>
        <end position="201"/>
    </location>
</feature>
<evidence type="ECO:0000256" key="3">
    <source>
        <dbReference type="ARBA" id="ARBA00022723"/>
    </source>
</evidence>
<dbReference type="InterPro" id="IPR016217">
    <property type="entry name" value="N_fixation_NifU"/>
</dbReference>
<dbReference type="GO" id="GO:0005506">
    <property type="term" value="F:iron ion binding"/>
    <property type="evidence" value="ECO:0007669"/>
    <property type="project" value="InterPro"/>
</dbReference>
<evidence type="ECO:0000259" key="10">
    <source>
        <dbReference type="Pfam" id="PF01106"/>
    </source>
</evidence>
<dbReference type="Pfam" id="PF01592">
    <property type="entry name" value="NifU_N"/>
    <property type="match status" value="1"/>
</dbReference>
<feature type="binding site" evidence="9">
    <location>
        <position position="131"/>
    </location>
    <ligand>
        <name>Fe cation</name>
        <dbReference type="ChEBI" id="CHEBI:24875"/>
    </ligand>
</feature>
<dbReference type="Proteomes" id="UP000595074">
    <property type="component" value="Chromosome"/>
</dbReference>
<dbReference type="Pfam" id="PF04324">
    <property type="entry name" value="Fer2_BFD"/>
    <property type="match status" value="1"/>
</dbReference>
<evidence type="ECO:0000256" key="7">
    <source>
        <dbReference type="ARBA" id="ARBA00034078"/>
    </source>
</evidence>
<feature type="binding site" evidence="9">
    <location>
        <position position="199"/>
    </location>
    <ligand>
        <name>[2Fe-2S] cluster</name>
        <dbReference type="ChEBI" id="CHEBI:190135"/>
    </ligand>
</feature>
<organism evidence="13 14">
    <name type="scientific">Sulfurovum indicum</name>
    <dbReference type="NCBI Taxonomy" id="2779528"/>
    <lineage>
        <taxon>Bacteria</taxon>
        <taxon>Pseudomonadati</taxon>
        <taxon>Campylobacterota</taxon>
        <taxon>Epsilonproteobacteria</taxon>
        <taxon>Campylobacterales</taxon>
        <taxon>Sulfurovaceae</taxon>
        <taxon>Sulfurovum</taxon>
    </lineage>
</organism>
<evidence type="ECO:0000256" key="8">
    <source>
        <dbReference type="PIRNR" id="PIRNR000375"/>
    </source>
</evidence>
<feature type="domain" description="NIF system FeS cluster assembly NifU C-terminal" evidence="10">
    <location>
        <begin position="251"/>
        <end position="320"/>
    </location>
</feature>
<feature type="domain" description="NIF system FeS cluster assembly NifU N-terminal" evidence="11">
    <location>
        <begin position="14"/>
        <end position="148"/>
    </location>
</feature>
<keyword evidence="14" id="KW-1185">Reference proteome</keyword>
<evidence type="ECO:0000313" key="14">
    <source>
        <dbReference type="Proteomes" id="UP000595074"/>
    </source>
</evidence>
<reference evidence="13 14" key="1">
    <citation type="submission" date="2020-10" db="EMBL/GenBank/DDBJ databases">
        <title>The genome of sulfurovum sp.</title>
        <authorList>
            <person name="Xie S."/>
            <person name="Shao Z."/>
            <person name="Jiang L."/>
        </authorList>
    </citation>
    <scope>NUCLEOTIDE SEQUENCE [LARGE SCALE GENOMIC DNA]</scope>
    <source>
        <strain evidence="13 14">ST-419</strain>
    </source>
</reference>
<feature type="binding site" evidence="9">
    <location>
        <position position="54"/>
    </location>
    <ligand>
        <name>Fe cation</name>
        <dbReference type="ChEBI" id="CHEBI:24875"/>
    </ligand>
</feature>
<feature type="binding site" evidence="9">
    <location>
        <position position="196"/>
    </location>
    <ligand>
        <name>[2Fe-2S] cluster</name>
        <dbReference type="ChEBI" id="CHEBI:190135"/>
    </ligand>
</feature>
<dbReference type="PANTHER" id="PTHR10093">
    <property type="entry name" value="IRON-SULFUR CLUSTER ASSEMBLY ENZYME NIFU HOMOLOG"/>
    <property type="match status" value="1"/>
</dbReference>
<dbReference type="FunFam" id="1.10.10.1100:FF:000008">
    <property type="entry name" value="Nitrogen fixation protein NifU"/>
    <property type="match status" value="1"/>
</dbReference>
<dbReference type="Gene3D" id="3.30.300.130">
    <property type="entry name" value="Fe-S cluster assembly (FSCA)"/>
    <property type="match status" value="1"/>
</dbReference>
<dbReference type="SUPFAM" id="SSF117916">
    <property type="entry name" value="Fe-S cluster assembly (FSCA) domain-like"/>
    <property type="match status" value="1"/>
</dbReference>
<comment type="cofactor">
    <cofactor evidence="9">
        <name>[2Fe-2S] cluster</name>
        <dbReference type="ChEBI" id="CHEBI:190135"/>
    </cofactor>
    <text evidence="9">Binds 1 [2Fe-2S] cluster per subunit.</text>
</comment>
<dbReference type="InterPro" id="IPR002871">
    <property type="entry name" value="NIF_FeS_clus_asmbl_NifU_N"/>
</dbReference>
<evidence type="ECO:0000259" key="12">
    <source>
        <dbReference type="Pfam" id="PF04324"/>
    </source>
</evidence>
<keyword evidence="5 9" id="KW-0411">Iron-sulfur</keyword>
<evidence type="ECO:0000256" key="5">
    <source>
        <dbReference type="ARBA" id="ARBA00023014"/>
    </source>
</evidence>
<evidence type="ECO:0000256" key="4">
    <source>
        <dbReference type="ARBA" id="ARBA00023004"/>
    </source>
</evidence>
<keyword evidence="4 9" id="KW-0408">Iron</keyword>
<dbReference type="SUPFAM" id="SSF82649">
    <property type="entry name" value="SufE/NifU"/>
    <property type="match status" value="1"/>
</dbReference>
<keyword evidence="2 9" id="KW-0001">2Fe-2S</keyword>
<dbReference type="KEGG" id="sinu:IMZ28_10855"/>
<comment type="cofactor">
    <cofactor evidence="9">
        <name>Fe cation</name>
        <dbReference type="ChEBI" id="CHEBI:24875"/>
    </cofactor>
    <text evidence="9">Binds 1 Fe cation per subunit.</text>
</comment>
<evidence type="ECO:0000313" key="13">
    <source>
        <dbReference type="EMBL" id="QOR61897.1"/>
    </source>
</evidence>
<accession>A0A7M1S397</accession>
<dbReference type="CDD" id="cd06664">
    <property type="entry name" value="IscU_like"/>
    <property type="match status" value="1"/>
</dbReference>
<protein>
    <recommendedName>
        <fullName evidence="1 8">Nitrogen fixation protein NifU</fullName>
    </recommendedName>
</protein>
<dbReference type="PIRSF" id="PIRSF000375">
    <property type="entry name" value="NifU"/>
    <property type="match status" value="1"/>
</dbReference>
<evidence type="ECO:0000259" key="11">
    <source>
        <dbReference type="Pfam" id="PF01592"/>
    </source>
</evidence>
<evidence type="ECO:0000256" key="9">
    <source>
        <dbReference type="PIRSR" id="PIRSR000375-1"/>
    </source>
</evidence>
<keyword evidence="3 9" id="KW-0479">Metal-binding</keyword>
<dbReference type="EMBL" id="CP063164">
    <property type="protein sequence ID" value="QOR61897.1"/>
    <property type="molecule type" value="Genomic_DNA"/>
</dbReference>
<feature type="binding site" evidence="9">
    <location>
        <position position="163"/>
    </location>
    <ligand>
        <name>[2Fe-2S] cluster</name>
        <dbReference type="ChEBI" id="CHEBI:190135"/>
    </ligand>
</feature>
<comment type="similarity">
    <text evidence="8">Belongs to the NifU family.</text>
</comment>
<dbReference type="Gene3D" id="1.10.10.1100">
    <property type="entry name" value="BFD-like [2Fe-2S]-binding domain"/>
    <property type="match status" value="1"/>
</dbReference>
<evidence type="ECO:0000256" key="2">
    <source>
        <dbReference type="ARBA" id="ARBA00022714"/>
    </source>
</evidence>
<gene>
    <name evidence="13" type="ORF">IMZ28_10855</name>
</gene>
<dbReference type="Pfam" id="PF01106">
    <property type="entry name" value="NifU"/>
    <property type="match status" value="1"/>
</dbReference>
<dbReference type="RefSeq" id="WP_197548606.1">
    <property type="nucleotide sequence ID" value="NZ_CP063164.1"/>
</dbReference>
<proteinExistence type="inferred from homology"/>
<sequence>MGMDSLIGGTIWDEYSNKVTELMNNPKNMGEITEEEAEAMGAKLIVADFGAESCGDAVRLYWAVDPKTDVILESKFKSFGCGTAIASSDTMAELCKGKTVDEAVKITNIDVEKAMRDEPDTPAVPPQKMHCSVMAYDVIKKAAAQYKGVDIDSFEEEIIVCECARVSLSTLREVIRLNDLTTVEQITDYTKAGAFCKSCIKPGGHEEKDIYLVDLLEEYEKEKISKAADATASGADVPFKEMTIVQKIKAVDKIIDDNIRQMLIMDGGDMEILDIKDNGENIDIYIRYLGACNGCASASTGTLFAIENTLKEKLDPNIRVLPI</sequence>
<dbReference type="InterPro" id="IPR001075">
    <property type="entry name" value="NIF_FeS_clus_asmbl_NifU_C"/>
</dbReference>
<dbReference type="InterPro" id="IPR007419">
    <property type="entry name" value="BFD-like_2Fe2S-bd_dom"/>
</dbReference>
<comment type="function">
    <text evidence="8">May be involved in the formation or repair of [Fe-S] clusters present in iron-sulfur proteins.</text>
</comment>
<comment type="cofactor">
    <cofactor evidence="7">
        <name>[2Fe-2S] cluster</name>
        <dbReference type="ChEBI" id="CHEBI:190135"/>
    </cofactor>
</comment>